<dbReference type="Proteomes" id="UP000605427">
    <property type="component" value="Unassembled WGS sequence"/>
</dbReference>
<proteinExistence type="predicted"/>
<evidence type="ECO:0000256" key="1">
    <source>
        <dbReference type="SAM" id="Phobius"/>
    </source>
</evidence>
<accession>A0ABQ2A2T8</accession>
<keyword evidence="1" id="KW-0472">Membrane</keyword>
<dbReference type="EMBL" id="BMDD01000004">
    <property type="protein sequence ID" value="GGH83109.1"/>
    <property type="molecule type" value="Genomic_DNA"/>
</dbReference>
<name>A0ABQ2A2T8_9BACL</name>
<keyword evidence="1" id="KW-0812">Transmembrane</keyword>
<feature type="transmembrane region" description="Helical" evidence="1">
    <location>
        <begin position="21"/>
        <end position="43"/>
    </location>
</feature>
<keyword evidence="1" id="KW-1133">Transmembrane helix</keyword>
<reference evidence="3" key="1">
    <citation type="journal article" date="2019" name="Int. J. Syst. Evol. Microbiol.">
        <title>The Global Catalogue of Microorganisms (GCM) 10K type strain sequencing project: providing services to taxonomists for standard genome sequencing and annotation.</title>
        <authorList>
            <consortium name="The Broad Institute Genomics Platform"/>
            <consortium name="The Broad Institute Genome Sequencing Center for Infectious Disease"/>
            <person name="Wu L."/>
            <person name="Ma J."/>
        </authorList>
    </citation>
    <scope>NUCLEOTIDE SEQUENCE [LARGE SCALE GENOMIC DNA]</scope>
    <source>
        <strain evidence="3">CCM 8702</strain>
    </source>
</reference>
<protein>
    <submittedName>
        <fullName evidence="2">Uncharacterized protein</fullName>
    </submittedName>
</protein>
<comment type="caution">
    <text evidence="2">The sequence shown here is derived from an EMBL/GenBank/DDBJ whole genome shotgun (WGS) entry which is preliminary data.</text>
</comment>
<sequence>MNREASTCRDILSQSQRKVNMTDMLMLGLLALMTLAVLGLSLWSGKVVSEGSDDR</sequence>
<evidence type="ECO:0000313" key="3">
    <source>
        <dbReference type="Proteomes" id="UP000605427"/>
    </source>
</evidence>
<gene>
    <name evidence="2" type="ORF">GCM10007362_35450</name>
</gene>
<evidence type="ECO:0000313" key="2">
    <source>
        <dbReference type="EMBL" id="GGH83109.1"/>
    </source>
</evidence>
<keyword evidence="3" id="KW-1185">Reference proteome</keyword>
<organism evidence="2 3">
    <name type="scientific">Saccharibacillus endophyticus</name>
    <dbReference type="NCBI Taxonomy" id="2060666"/>
    <lineage>
        <taxon>Bacteria</taxon>
        <taxon>Bacillati</taxon>
        <taxon>Bacillota</taxon>
        <taxon>Bacilli</taxon>
        <taxon>Bacillales</taxon>
        <taxon>Paenibacillaceae</taxon>
        <taxon>Saccharibacillus</taxon>
    </lineage>
</organism>